<keyword evidence="1" id="KW-1133">Transmembrane helix</keyword>
<feature type="transmembrane region" description="Helical" evidence="1">
    <location>
        <begin position="20"/>
        <end position="46"/>
    </location>
</feature>
<evidence type="ECO:0000313" key="2">
    <source>
        <dbReference type="EMBL" id="GAU26978.1"/>
    </source>
</evidence>
<organism evidence="2 3">
    <name type="scientific">Trifolium subterraneum</name>
    <name type="common">Subterranean clover</name>
    <dbReference type="NCBI Taxonomy" id="3900"/>
    <lineage>
        <taxon>Eukaryota</taxon>
        <taxon>Viridiplantae</taxon>
        <taxon>Streptophyta</taxon>
        <taxon>Embryophyta</taxon>
        <taxon>Tracheophyta</taxon>
        <taxon>Spermatophyta</taxon>
        <taxon>Magnoliopsida</taxon>
        <taxon>eudicotyledons</taxon>
        <taxon>Gunneridae</taxon>
        <taxon>Pentapetalae</taxon>
        <taxon>rosids</taxon>
        <taxon>fabids</taxon>
        <taxon>Fabales</taxon>
        <taxon>Fabaceae</taxon>
        <taxon>Papilionoideae</taxon>
        <taxon>50 kb inversion clade</taxon>
        <taxon>NPAAA clade</taxon>
        <taxon>Hologalegina</taxon>
        <taxon>IRL clade</taxon>
        <taxon>Trifolieae</taxon>
        <taxon>Trifolium</taxon>
    </lineage>
</organism>
<evidence type="ECO:0000256" key="1">
    <source>
        <dbReference type="SAM" id="Phobius"/>
    </source>
</evidence>
<sequence length="59" mass="6226">MVLVVVMYVGIEVMESVETIVVGDVVLLKLVGIMVIMGIDLVVVGVQIVDIGIMKVGVV</sequence>
<keyword evidence="1" id="KW-0812">Transmembrane</keyword>
<reference evidence="3" key="1">
    <citation type="journal article" date="2017" name="Front. Plant Sci.">
        <title>Climate Clever Clovers: New Paradigm to Reduce the Environmental Footprint of Ruminants by Breeding Low Methanogenic Forages Utilizing Haplotype Variation.</title>
        <authorList>
            <person name="Kaur P."/>
            <person name="Appels R."/>
            <person name="Bayer P.E."/>
            <person name="Keeble-Gagnere G."/>
            <person name="Wang J."/>
            <person name="Hirakawa H."/>
            <person name="Shirasawa K."/>
            <person name="Vercoe P."/>
            <person name="Stefanova K."/>
            <person name="Durmic Z."/>
            <person name="Nichols P."/>
            <person name="Revell C."/>
            <person name="Isobe S.N."/>
            <person name="Edwards D."/>
            <person name="Erskine W."/>
        </authorList>
    </citation>
    <scope>NUCLEOTIDE SEQUENCE [LARGE SCALE GENOMIC DNA]</scope>
    <source>
        <strain evidence="3">cv. Daliak</strain>
    </source>
</reference>
<name>A0A2Z6M6G4_TRISU</name>
<keyword evidence="3" id="KW-1185">Reference proteome</keyword>
<gene>
    <name evidence="2" type="ORF">TSUD_290280</name>
</gene>
<accession>A0A2Z6M6G4</accession>
<protein>
    <submittedName>
        <fullName evidence="2">Uncharacterized protein</fullName>
    </submittedName>
</protein>
<dbReference type="AlphaFoldDB" id="A0A2Z6M6G4"/>
<dbReference type="EMBL" id="DF973345">
    <property type="protein sequence ID" value="GAU26978.1"/>
    <property type="molecule type" value="Genomic_DNA"/>
</dbReference>
<proteinExistence type="predicted"/>
<keyword evidence="1" id="KW-0472">Membrane</keyword>
<evidence type="ECO:0000313" key="3">
    <source>
        <dbReference type="Proteomes" id="UP000242715"/>
    </source>
</evidence>
<dbReference type="Proteomes" id="UP000242715">
    <property type="component" value="Unassembled WGS sequence"/>
</dbReference>